<gene>
    <name evidence="1" type="ORF">ENT52_05855</name>
</gene>
<dbReference type="EMBL" id="DSYZ01000111">
    <property type="protein sequence ID" value="HGT83234.1"/>
    <property type="molecule type" value="Genomic_DNA"/>
</dbReference>
<dbReference type="AlphaFoldDB" id="A0A7J3M4N0"/>
<evidence type="ECO:0000313" key="1">
    <source>
        <dbReference type="EMBL" id="HGT83234.1"/>
    </source>
</evidence>
<sequence>MLCKLFLHEKAVEILLTILDFEEKGEKIYPLGISNLLNSPYSYVSKVLGEFERFCLIESKLEGRTRVVKLTDYGKRIAMALRDLKKLLERDIVAEFRLDVLKRIFENEQKDFYSLAPILAELEMLISTTKDTIVLEEAKEMKRKVEEIICSEK</sequence>
<comment type="caution">
    <text evidence="1">The sequence shown here is derived from an EMBL/GenBank/DDBJ whole genome shotgun (WGS) entry which is preliminary data.</text>
</comment>
<dbReference type="InterPro" id="IPR036390">
    <property type="entry name" value="WH_DNA-bd_sf"/>
</dbReference>
<proteinExistence type="predicted"/>
<dbReference type="InterPro" id="IPR036388">
    <property type="entry name" value="WH-like_DNA-bd_sf"/>
</dbReference>
<accession>A0A7J3M4N0</accession>
<organism evidence="1">
    <name type="scientific">Archaeoglobus fulgidus</name>
    <dbReference type="NCBI Taxonomy" id="2234"/>
    <lineage>
        <taxon>Archaea</taxon>
        <taxon>Methanobacteriati</taxon>
        <taxon>Methanobacteriota</taxon>
        <taxon>Archaeoglobi</taxon>
        <taxon>Archaeoglobales</taxon>
        <taxon>Archaeoglobaceae</taxon>
        <taxon>Archaeoglobus</taxon>
    </lineage>
</organism>
<name>A0A7J3M4N0_ARCFL</name>
<dbReference type="Gene3D" id="1.10.10.10">
    <property type="entry name" value="Winged helix-like DNA-binding domain superfamily/Winged helix DNA-binding domain"/>
    <property type="match status" value="1"/>
</dbReference>
<dbReference type="SUPFAM" id="SSF46785">
    <property type="entry name" value="Winged helix' DNA-binding domain"/>
    <property type="match status" value="1"/>
</dbReference>
<reference evidence="1" key="1">
    <citation type="journal article" date="2020" name="mSystems">
        <title>Genome- and Community-Level Interaction Insights into Carbon Utilization and Element Cycling Functions of Hydrothermarchaeota in Hydrothermal Sediment.</title>
        <authorList>
            <person name="Zhou Z."/>
            <person name="Liu Y."/>
            <person name="Xu W."/>
            <person name="Pan J."/>
            <person name="Luo Z.H."/>
            <person name="Li M."/>
        </authorList>
    </citation>
    <scope>NUCLEOTIDE SEQUENCE [LARGE SCALE GENOMIC DNA]</scope>
    <source>
        <strain evidence="1">SpSt-587</strain>
    </source>
</reference>
<protein>
    <submittedName>
        <fullName evidence="1">ArsR family transcriptional regulator</fullName>
    </submittedName>
</protein>